<sequence length="40" mass="4205">MDSSGRRPDPASLLAQGRAISELRNSPARPSGGQAPKRSE</sequence>
<feature type="region of interest" description="Disordered" evidence="1">
    <location>
        <begin position="18"/>
        <end position="40"/>
    </location>
</feature>
<name>H6L868_SAPGL</name>
<dbReference type="EMBL" id="CP002831">
    <property type="protein sequence ID" value="AFC25396.1"/>
    <property type="molecule type" value="Genomic_DNA"/>
</dbReference>
<protein>
    <submittedName>
        <fullName evidence="2">Uncharacterized protein</fullName>
    </submittedName>
</protein>
<reference evidence="2 3" key="1">
    <citation type="journal article" date="2012" name="Stand. Genomic Sci.">
        <title>Complete genome sequencing and analysis of Saprospira grandis str. Lewin, a predatory marine bacterium.</title>
        <authorList>
            <person name="Saw J.H."/>
            <person name="Yuryev A."/>
            <person name="Kanbe M."/>
            <person name="Hou S."/>
            <person name="Young A.G."/>
            <person name="Aizawa S."/>
            <person name="Alam M."/>
        </authorList>
    </citation>
    <scope>NUCLEOTIDE SEQUENCE [LARGE SCALE GENOMIC DNA]</scope>
    <source>
        <strain evidence="2 3">Lewin</strain>
    </source>
</reference>
<proteinExistence type="predicted"/>
<evidence type="ECO:0000256" key="1">
    <source>
        <dbReference type="SAM" id="MobiDB-lite"/>
    </source>
</evidence>
<accession>H6L868</accession>
<dbReference type="Proteomes" id="UP000007519">
    <property type="component" value="Chromosome"/>
</dbReference>
<keyword evidence="3" id="KW-1185">Reference proteome</keyword>
<organism evidence="2 3">
    <name type="scientific">Saprospira grandis (strain Lewin)</name>
    <dbReference type="NCBI Taxonomy" id="984262"/>
    <lineage>
        <taxon>Bacteria</taxon>
        <taxon>Pseudomonadati</taxon>
        <taxon>Bacteroidota</taxon>
        <taxon>Saprospiria</taxon>
        <taxon>Saprospirales</taxon>
        <taxon>Saprospiraceae</taxon>
        <taxon>Saprospira</taxon>
    </lineage>
</organism>
<dbReference type="HOGENOM" id="CLU_3296317_0_0_10"/>
<dbReference type="KEGG" id="sgn:SGRA_2668"/>
<evidence type="ECO:0000313" key="2">
    <source>
        <dbReference type="EMBL" id="AFC25396.1"/>
    </source>
</evidence>
<evidence type="ECO:0000313" key="3">
    <source>
        <dbReference type="Proteomes" id="UP000007519"/>
    </source>
</evidence>
<dbReference type="AlphaFoldDB" id="H6L868"/>
<gene>
    <name evidence="2" type="ordered locus">SGRA_2668</name>
</gene>